<reference evidence="1" key="2">
    <citation type="submission" date="2020-09" db="EMBL/GenBank/DDBJ databases">
        <authorList>
            <person name="Sun Q."/>
            <person name="Zhou Y."/>
        </authorList>
    </citation>
    <scope>NUCLEOTIDE SEQUENCE</scope>
    <source>
        <strain evidence="1">CGMCC 1.15178</strain>
    </source>
</reference>
<dbReference type="EMBL" id="BMHP01000002">
    <property type="protein sequence ID" value="GGD73646.1"/>
    <property type="molecule type" value="Genomic_DNA"/>
</dbReference>
<proteinExistence type="predicted"/>
<keyword evidence="2" id="KW-1185">Reference proteome</keyword>
<dbReference type="Proteomes" id="UP000612456">
    <property type="component" value="Unassembled WGS sequence"/>
</dbReference>
<sequence length="89" mass="10070">MNIKITNASMTHDSEEGYKGHVSFEVEGHKHPYEVTLLTKKGKMWDYSLSFGKESGSEEEIFAVEKALEEDDELFDLIVEAAEDSLEQA</sequence>
<evidence type="ECO:0000313" key="2">
    <source>
        <dbReference type="Proteomes" id="UP000612456"/>
    </source>
</evidence>
<comment type="caution">
    <text evidence="1">The sequence shown here is derived from an EMBL/GenBank/DDBJ whole genome shotgun (WGS) entry which is preliminary data.</text>
</comment>
<dbReference type="AlphaFoldDB" id="A0A916Z4R6"/>
<accession>A0A916Z4R6</accession>
<dbReference type="RefSeq" id="WP_229750334.1">
    <property type="nucleotide sequence ID" value="NZ_BMHP01000002.1"/>
</dbReference>
<reference evidence="1" key="1">
    <citation type="journal article" date="2014" name="Int. J. Syst. Evol. Microbiol.">
        <title>Complete genome sequence of Corynebacterium casei LMG S-19264T (=DSM 44701T), isolated from a smear-ripened cheese.</title>
        <authorList>
            <consortium name="US DOE Joint Genome Institute (JGI-PGF)"/>
            <person name="Walter F."/>
            <person name="Albersmeier A."/>
            <person name="Kalinowski J."/>
            <person name="Ruckert C."/>
        </authorList>
    </citation>
    <scope>NUCLEOTIDE SEQUENCE</scope>
    <source>
        <strain evidence="1">CGMCC 1.15178</strain>
    </source>
</reference>
<organism evidence="1 2">
    <name type="scientific">Paenibacillus nasutitermitis</name>
    <dbReference type="NCBI Taxonomy" id="1652958"/>
    <lineage>
        <taxon>Bacteria</taxon>
        <taxon>Bacillati</taxon>
        <taxon>Bacillota</taxon>
        <taxon>Bacilli</taxon>
        <taxon>Bacillales</taxon>
        <taxon>Paenibacillaceae</taxon>
        <taxon>Paenibacillus</taxon>
    </lineage>
</organism>
<evidence type="ECO:0000313" key="1">
    <source>
        <dbReference type="EMBL" id="GGD73646.1"/>
    </source>
</evidence>
<gene>
    <name evidence="1" type="ORF">GCM10010911_34380</name>
</gene>
<protein>
    <submittedName>
        <fullName evidence="1">Uncharacterized protein</fullName>
    </submittedName>
</protein>
<name>A0A916Z4R6_9BACL</name>